<sequence length="210" mass="23681">MRLEISNSPHGQLHRQRVGALFGCVQCDKECFRAVFKECIKEPIPSERLTLCDETKNIVECITRFADKCKMDFRVDAEYFNTAVQRVCKGGSLRKLFDEEKACYKAAVSDSECDGPIKKALNNAKTTEEIVKANKKVCKLFKPFSVCVGKKVTKNCGIASRILFDSLYNPYQSLSNSLCEQLVLPANEKEDRPDNFGLISSYSSLTEMFS</sequence>
<keyword evidence="2" id="KW-1185">Reference proteome</keyword>
<dbReference type="Proteomes" id="UP000807504">
    <property type="component" value="Unassembled WGS sequence"/>
</dbReference>
<name>A0A8T0EIG6_ARGBR</name>
<comment type="caution">
    <text evidence="1">The sequence shown here is derived from an EMBL/GenBank/DDBJ whole genome shotgun (WGS) entry which is preliminary data.</text>
</comment>
<evidence type="ECO:0000313" key="2">
    <source>
        <dbReference type="Proteomes" id="UP000807504"/>
    </source>
</evidence>
<evidence type="ECO:0000313" key="1">
    <source>
        <dbReference type="EMBL" id="KAF8771685.1"/>
    </source>
</evidence>
<reference evidence="1" key="1">
    <citation type="journal article" date="2020" name="bioRxiv">
        <title>Chromosome-level reference genome of the European wasp spider Argiope bruennichi: a resource for studies on range expansion and evolutionary adaptation.</title>
        <authorList>
            <person name="Sheffer M.M."/>
            <person name="Hoppe A."/>
            <person name="Krehenwinkel H."/>
            <person name="Uhl G."/>
            <person name="Kuss A.W."/>
            <person name="Jensen L."/>
            <person name="Jensen C."/>
            <person name="Gillespie R.G."/>
            <person name="Hoff K.J."/>
            <person name="Prost S."/>
        </authorList>
    </citation>
    <scope>NUCLEOTIDE SEQUENCE</scope>
</reference>
<protein>
    <submittedName>
        <fullName evidence="1">Uncharacterized protein</fullName>
    </submittedName>
</protein>
<reference evidence="1" key="2">
    <citation type="submission" date="2020-06" db="EMBL/GenBank/DDBJ databases">
        <authorList>
            <person name="Sheffer M."/>
        </authorList>
    </citation>
    <scope>NUCLEOTIDE SEQUENCE</scope>
</reference>
<dbReference type="AlphaFoldDB" id="A0A8T0EIG6"/>
<gene>
    <name evidence="1" type="ORF">HNY73_019065</name>
</gene>
<accession>A0A8T0EIG6</accession>
<dbReference type="EMBL" id="JABXBU010002228">
    <property type="protein sequence ID" value="KAF8771685.1"/>
    <property type="molecule type" value="Genomic_DNA"/>
</dbReference>
<organism evidence="1 2">
    <name type="scientific">Argiope bruennichi</name>
    <name type="common">Wasp spider</name>
    <name type="synonym">Aranea bruennichi</name>
    <dbReference type="NCBI Taxonomy" id="94029"/>
    <lineage>
        <taxon>Eukaryota</taxon>
        <taxon>Metazoa</taxon>
        <taxon>Ecdysozoa</taxon>
        <taxon>Arthropoda</taxon>
        <taxon>Chelicerata</taxon>
        <taxon>Arachnida</taxon>
        <taxon>Araneae</taxon>
        <taxon>Araneomorphae</taxon>
        <taxon>Entelegynae</taxon>
        <taxon>Araneoidea</taxon>
        <taxon>Araneidae</taxon>
        <taxon>Argiope</taxon>
    </lineage>
</organism>
<proteinExistence type="predicted"/>